<evidence type="ECO:0000256" key="1">
    <source>
        <dbReference type="ARBA" id="ARBA00021292"/>
    </source>
</evidence>
<proteinExistence type="predicted"/>
<evidence type="ECO:0000313" key="5">
    <source>
        <dbReference type="EMBL" id="GAA0466166.1"/>
    </source>
</evidence>
<reference evidence="6" key="1">
    <citation type="journal article" date="2019" name="Int. J. Syst. Evol. Microbiol.">
        <title>The Global Catalogue of Microorganisms (GCM) 10K type strain sequencing project: providing services to taxonomists for standard genome sequencing and annotation.</title>
        <authorList>
            <consortium name="The Broad Institute Genomics Platform"/>
            <consortium name="The Broad Institute Genome Sequencing Center for Infectious Disease"/>
            <person name="Wu L."/>
            <person name="Ma J."/>
        </authorList>
    </citation>
    <scope>NUCLEOTIDE SEQUENCE [LARGE SCALE GENOMIC DNA]</scope>
    <source>
        <strain evidence="6">JCM 10649</strain>
    </source>
</reference>
<keyword evidence="2" id="KW-0808">Transferase</keyword>
<organism evidence="5 6">
    <name type="scientific">Streptomyces stramineus</name>
    <dbReference type="NCBI Taxonomy" id="173861"/>
    <lineage>
        <taxon>Bacteria</taxon>
        <taxon>Bacillati</taxon>
        <taxon>Actinomycetota</taxon>
        <taxon>Actinomycetes</taxon>
        <taxon>Kitasatosporales</taxon>
        <taxon>Streptomycetaceae</taxon>
        <taxon>Streptomyces</taxon>
    </lineage>
</organism>
<dbReference type="RefSeq" id="WP_344090569.1">
    <property type="nucleotide sequence ID" value="NZ_BAAAHB010000029.1"/>
</dbReference>
<name>A0ABP3JX52_9ACTN</name>
<gene>
    <name evidence="5" type="ORF">GCM10009544_30550</name>
</gene>
<accession>A0ABP3JX52</accession>
<dbReference type="PANTHER" id="PTHR12526">
    <property type="entry name" value="GLYCOSYLTRANSFERASE"/>
    <property type="match status" value="1"/>
</dbReference>
<dbReference type="Pfam" id="PF00534">
    <property type="entry name" value="Glycos_transf_1"/>
    <property type="match status" value="1"/>
</dbReference>
<dbReference type="Gene3D" id="3.40.50.2000">
    <property type="entry name" value="Glycogen Phosphorylase B"/>
    <property type="match status" value="2"/>
</dbReference>
<feature type="domain" description="Glycosyl transferase family 1" evidence="4">
    <location>
        <begin position="200"/>
        <end position="362"/>
    </location>
</feature>
<dbReference type="SUPFAM" id="SSF53756">
    <property type="entry name" value="UDP-Glycosyltransferase/glycogen phosphorylase"/>
    <property type="match status" value="1"/>
</dbReference>
<evidence type="ECO:0000313" key="6">
    <source>
        <dbReference type="Proteomes" id="UP001499895"/>
    </source>
</evidence>
<feature type="region of interest" description="Disordered" evidence="3">
    <location>
        <begin position="402"/>
        <end position="426"/>
    </location>
</feature>
<evidence type="ECO:0000259" key="4">
    <source>
        <dbReference type="Pfam" id="PF00534"/>
    </source>
</evidence>
<protein>
    <recommendedName>
        <fullName evidence="1">D-inositol 3-phosphate glycosyltransferase</fullName>
    </recommendedName>
</protein>
<keyword evidence="6" id="KW-1185">Reference proteome</keyword>
<evidence type="ECO:0000256" key="2">
    <source>
        <dbReference type="ARBA" id="ARBA00022679"/>
    </source>
</evidence>
<evidence type="ECO:0000256" key="3">
    <source>
        <dbReference type="SAM" id="MobiDB-lite"/>
    </source>
</evidence>
<sequence length="695" mass="74284">MKIEFLLHNAYGIGGTIRSTVNLAAALADRHEVRIISVNRPVDEPELTIDPRVRLTPLVDLREGTEGDEYAAPQNQRPSAVFRDERIDNGRMAATALTDERVAAHLAATDADVVIATRPKLIGYLTEYGSDRYLRLGQEHLTHEAHVPELHAVMDPAIAALDAFATVSEADAGHYREALPDARARILSIPNAVPAPAAAPSDGTSKTIVSAGRLVAVKRYDRLIAAFAKVAAERPDWNLRIYGRGPAKAKLRKQIEELGLYERVTLMGARSPIETEWSKGAVAAVASDAESFGMTIVEAMHAGLPVIATDCPYGPREILTDGTDGILVPLDDSDAVDAYADALLKLTADAGTRARLGAAARETAHRYEPSRIAQRYEELFEELRPGSTAAAPEKKKGLLRGLFGGGRPKPVATPAPQGDTAHPDASCAVDADGSLTVTLRPEQLTDADSHVLLRHRGTKGKEAVRVPLHRAPGGPVTARVARAAHTLAEGRWDVYVERAGDKSRRRLTAALVEQKALLTLPLATGAAGVTAWVPYPTSDGFLALRTWLRPEHAEATEVRVGDDGVTVTLALHGAATLGEGAELIARLRHGDGTAGDVRAPIADGSGTLPYEPMQRRLKPEDEQDLWDLYVRPAAGAALVRVGRIEGDFADRKGIDTFPAATRGEGGGGGVRLRPYFTVTNDLTITVKDVAGDEGA</sequence>
<dbReference type="Proteomes" id="UP001499895">
    <property type="component" value="Unassembled WGS sequence"/>
</dbReference>
<comment type="caution">
    <text evidence="5">The sequence shown here is derived from an EMBL/GenBank/DDBJ whole genome shotgun (WGS) entry which is preliminary data.</text>
</comment>
<dbReference type="PANTHER" id="PTHR12526:SF627">
    <property type="entry name" value="D-RHAMNOSYLTRANSFERASE WBPZ"/>
    <property type="match status" value="1"/>
</dbReference>
<dbReference type="InterPro" id="IPR001296">
    <property type="entry name" value="Glyco_trans_1"/>
</dbReference>
<dbReference type="EMBL" id="BAAAHB010000029">
    <property type="protein sequence ID" value="GAA0466166.1"/>
    <property type="molecule type" value="Genomic_DNA"/>
</dbReference>